<dbReference type="Gene3D" id="2.160.20.120">
    <property type="match status" value="1"/>
</dbReference>
<keyword evidence="3" id="KW-1185">Reference proteome</keyword>
<gene>
    <name evidence="2" type="ORF">AKJ55_01320</name>
</gene>
<evidence type="ECO:0000313" key="3">
    <source>
        <dbReference type="Proteomes" id="UP000070633"/>
    </source>
</evidence>
<dbReference type="PANTHER" id="PTHR39200">
    <property type="entry name" value="HYPOTHETICAL EXPORTED PROTEIN"/>
    <property type="match status" value="1"/>
</dbReference>
<dbReference type="Pfam" id="PF10988">
    <property type="entry name" value="DUF2807"/>
    <property type="match status" value="1"/>
</dbReference>
<sequence>MNKKYAAIIIIPRIYTYRKLKNDKPMKTKLLIITTTLIAATVLQFNTATAKISGDDKKENRKVSAFSKISMTVAGDLYLTQGDEYKLVIEGDEDILDDIETIVSGDRLKIKYNKPFGFSWNSKKVKIYVTTKEVEELSVSGSGDIIAKTAIKNDDIAFNISGSGEIEIEDLETTDINASISGSGDISLGGRKAAESLEINISGSGELHASNMEIRRAVISISGSGSCDVYISENLEVDVSGSGKVRYKGKPVIDADISGSGKVVED</sequence>
<organism evidence="2 3">
    <name type="scientific">candidate division MSBL1 archaeon SCGC-AAA382M17</name>
    <dbReference type="NCBI Taxonomy" id="1698284"/>
    <lineage>
        <taxon>Archaea</taxon>
        <taxon>Methanobacteriati</taxon>
        <taxon>Methanobacteriota</taxon>
        <taxon>candidate division MSBL1</taxon>
    </lineage>
</organism>
<dbReference type="InterPro" id="IPR021255">
    <property type="entry name" value="DUF2807"/>
</dbReference>
<proteinExistence type="predicted"/>
<dbReference type="PANTHER" id="PTHR39200:SF1">
    <property type="entry name" value="AUTO-TRANSPORTER ADHESIN HEAD GIN DOMAIN-CONTAINING PROTEIN-RELATED"/>
    <property type="match status" value="1"/>
</dbReference>
<protein>
    <recommendedName>
        <fullName evidence="1">Putative auto-transporter adhesin head GIN domain-containing protein</fullName>
    </recommendedName>
</protein>
<feature type="domain" description="Putative auto-transporter adhesin head GIN" evidence="1">
    <location>
        <begin position="65"/>
        <end position="251"/>
    </location>
</feature>
<evidence type="ECO:0000259" key="1">
    <source>
        <dbReference type="Pfam" id="PF10988"/>
    </source>
</evidence>
<dbReference type="EMBL" id="LHYI01000026">
    <property type="protein sequence ID" value="KXB08216.1"/>
    <property type="molecule type" value="Genomic_DNA"/>
</dbReference>
<comment type="caution">
    <text evidence="2">The sequence shown here is derived from an EMBL/GenBank/DDBJ whole genome shotgun (WGS) entry which is preliminary data.</text>
</comment>
<accession>A0ABR5TJG8</accession>
<reference evidence="2 3" key="1">
    <citation type="journal article" date="2016" name="Sci. Rep.">
        <title>Metabolic traits of an uncultured archaeal lineage -MSBL1- from brine pools of the Red Sea.</title>
        <authorList>
            <person name="Mwirichia R."/>
            <person name="Alam I."/>
            <person name="Rashid M."/>
            <person name="Vinu M."/>
            <person name="Ba-Alawi W."/>
            <person name="Anthony Kamau A."/>
            <person name="Kamanda Ngugi D."/>
            <person name="Goker M."/>
            <person name="Klenk H.P."/>
            <person name="Bajic V."/>
            <person name="Stingl U."/>
        </authorList>
    </citation>
    <scope>NUCLEOTIDE SEQUENCE [LARGE SCALE GENOMIC DNA]</scope>
    <source>
        <strain evidence="2">SCGC-AAA382M17</strain>
    </source>
</reference>
<name>A0ABR5TJG8_9EURY</name>
<dbReference type="Proteomes" id="UP000070633">
    <property type="component" value="Unassembled WGS sequence"/>
</dbReference>
<evidence type="ECO:0000313" key="2">
    <source>
        <dbReference type="EMBL" id="KXB08216.1"/>
    </source>
</evidence>